<dbReference type="OrthoDB" id="8113373at2759"/>
<dbReference type="Gene3D" id="3.40.630.30">
    <property type="match status" value="1"/>
</dbReference>
<dbReference type="EMBL" id="CVRI01000001">
    <property type="protein sequence ID" value="CRK86210.1"/>
    <property type="molecule type" value="Genomic_DNA"/>
</dbReference>
<evidence type="ECO:0000313" key="1">
    <source>
        <dbReference type="EMBL" id="CRK86210.1"/>
    </source>
</evidence>
<dbReference type="PANTHER" id="PTHR20905:SF32">
    <property type="entry name" value="ARYLALKYLAMINE N-ACETYLTRANSFERASE-LIKE 7, ISOFORM A"/>
    <property type="match status" value="1"/>
</dbReference>
<protein>
    <submittedName>
        <fullName evidence="1">CLUMA_CG000337, isoform A</fullName>
    </submittedName>
</protein>
<dbReference type="GO" id="GO:0008080">
    <property type="term" value="F:N-acetyltransferase activity"/>
    <property type="evidence" value="ECO:0007669"/>
    <property type="project" value="TreeGrafter"/>
</dbReference>
<dbReference type="AlphaFoldDB" id="A0A1J1HF66"/>
<dbReference type="PANTHER" id="PTHR20905">
    <property type="entry name" value="N-ACETYLTRANSFERASE-RELATED"/>
    <property type="match status" value="1"/>
</dbReference>
<sequence>MEKKRIEGLLYPQIYSTFLINGEEFNIQDLTERYYKDALSLLTEYLMPEENFCKSVQIHKNEEAMKGIITSYMKLFEQRMTLACFKKQTGELVAVNVLGITRSGETKDDITDEDMKLLQKSKKFTMQGFDIYDTFKTDHYLNGFGLGVKPNYRGHGISVELLKARIPLMKSLNIRVSGTSFSSIQAQRAAVKAGFTEVASVSYDNVKIAFPKFDFSRAAGTHCKYFILLNE</sequence>
<dbReference type="Proteomes" id="UP000183832">
    <property type="component" value="Unassembled WGS sequence"/>
</dbReference>
<dbReference type="SUPFAM" id="SSF55729">
    <property type="entry name" value="Acyl-CoA N-acyltransferases (Nat)"/>
    <property type="match status" value="1"/>
</dbReference>
<dbReference type="InterPro" id="IPR016181">
    <property type="entry name" value="Acyl_CoA_acyltransferase"/>
</dbReference>
<dbReference type="CDD" id="cd04301">
    <property type="entry name" value="NAT_SF"/>
    <property type="match status" value="1"/>
</dbReference>
<accession>A0A1J1HF66</accession>
<name>A0A1J1HF66_9DIPT</name>
<organism evidence="1 2">
    <name type="scientific">Clunio marinus</name>
    <dbReference type="NCBI Taxonomy" id="568069"/>
    <lineage>
        <taxon>Eukaryota</taxon>
        <taxon>Metazoa</taxon>
        <taxon>Ecdysozoa</taxon>
        <taxon>Arthropoda</taxon>
        <taxon>Hexapoda</taxon>
        <taxon>Insecta</taxon>
        <taxon>Pterygota</taxon>
        <taxon>Neoptera</taxon>
        <taxon>Endopterygota</taxon>
        <taxon>Diptera</taxon>
        <taxon>Nematocera</taxon>
        <taxon>Chironomoidea</taxon>
        <taxon>Chironomidae</taxon>
        <taxon>Clunio</taxon>
    </lineage>
</organism>
<gene>
    <name evidence="1" type="ORF">CLUMA_CG000337</name>
</gene>
<proteinExistence type="predicted"/>
<evidence type="ECO:0000313" key="2">
    <source>
        <dbReference type="Proteomes" id="UP000183832"/>
    </source>
</evidence>
<reference evidence="1 2" key="1">
    <citation type="submission" date="2015-04" db="EMBL/GenBank/DDBJ databases">
        <authorList>
            <person name="Syromyatnikov M.Y."/>
            <person name="Popov V.N."/>
        </authorList>
    </citation>
    <scope>NUCLEOTIDE SEQUENCE [LARGE SCALE GENOMIC DNA]</scope>
</reference>
<keyword evidence="2" id="KW-1185">Reference proteome</keyword>